<feature type="short sequence motif" description="TonB C-terminal box" evidence="10">
    <location>
        <begin position="996"/>
        <end position="1013"/>
    </location>
</feature>
<dbReference type="PROSITE" id="PS01156">
    <property type="entry name" value="TONB_DEPENDENT_REC_2"/>
    <property type="match status" value="1"/>
</dbReference>
<evidence type="ECO:0000256" key="11">
    <source>
        <dbReference type="RuleBase" id="RU003357"/>
    </source>
</evidence>
<dbReference type="Pfam" id="PF00593">
    <property type="entry name" value="TonB_dep_Rec_b-barrel"/>
    <property type="match status" value="1"/>
</dbReference>
<dbReference type="Proteomes" id="UP000192342">
    <property type="component" value="Unassembled WGS sequence"/>
</dbReference>
<evidence type="ECO:0000256" key="10">
    <source>
        <dbReference type="PROSITE-ProRule" id="PRU10144"/>
    </source>
</evidence>
<sequence>MIKIRSATIGSPLSAIWGVAALTLSAPVFAQDVEQIDLESSDAAIEAMEAESESSVDLGAIQVTGSRIKQANLTSTSPVTIVNETEIKYQGTIRVEDLINSLPQAFADQGGNLSNGATGTATVNLRNLGSERTLVLIDGKRMHSGDPREPVPDLNTIPAALIERVEIVTGGASAVYGSDAVAGVVNFIMKKGFSGVQLDYQHGFYFHENDNQSARDRLRARGFEEPDATVADGQSNTLSLIVGSDSADGLGNSTFYAVYRELNAVRQSERDYSACSVGGNPQACLGSFTNAPANFISYDADFGNETLYSLEPGGNSLIDPNGNSLFNFAPFNYYQRNNENLSLGAMFSREINETMLAYANFSFTEDRTNGVIAPSGIFATVDTVRCDNPLLSADQVQKFCTDQGYGPTDTANVFILRRNVEGGPRDDDLTHTSMRSVFGLEGEFEYKGLWSYDIFGQIASAKVNQIYRNDMSITRQNRAVDAVQDDEGNIVCRSVVDGSDPDCVVYNIFDDSVEVDPAALDYILTPGLLAGRTEQTVLGATVSGAFDDLILPTASTPVGFAFGVERRSEKLNFDPDQSFVTGDLAGQGGATIGTGGAFDLFEIFGETRIPLLQDRPGMYDVNLELGYRFSDYSSTDSTHTYKALLNWAFDEQLNVRGGYNRAVRAPNIIELSQPISVNLAGNTDPCAGDPNAAEESARPTATAEQCQNDAFFAANPDAYGNVSQNPAGQYNGLYGTTPGLEPEEADTYTLGLVYTPEFIENFSVTLDYYNIEVSGLIDSYGADTVLRECYDNGNLCDLISRDPSTGSLWLGQNGFVNVQTLNTGSIKIKGIDLGMNYRMSLNDYGMLNLELAGAYNLSEVVERVPGSSTFDCDGRYGLECGVPKPDWRHKFRARWLTPYNGIEASLAWRYIGGVRADDASLSDRTPDPETGEIPPASVNDSLASYSYFDLGVTVPFDRFSFRAGINNLLDKDPPVISGGSGDPLPGVVGNGNTFPQIYDALGRYVFIGVSADF</sequence>
<dbReference type="InterPro" id="IPR036942">
    <property type="entry name" value="Beta-barrel_TonB_sf"/>
</dbReference>
<evidence type="ECO:0000259" key="13">
    <source>
        <dbReference type="Pfam" id="PF00593"/>
    </source>
</evidence>
<comment type="similarity">
    <text evidence="9 11">Belongs to the TonB-dependent receptor family.</text>
</comment>
<comment type="caution">
    <text evidence="15">The sequence shown here is derived from an EMBL/GenBank/DDBJ whole genome shotgun (WGS) entry which is preliminary data.</text>
</comment>
<keyword evidence="6 11" id="KW-0798">TonB box</keyword>
<keyword evidence="3 9" id="KW-1134">Transmembrane beta strand</keyword>
<dbReference type="Gene3D" id="2.40.170.20">
    <property type="entry name" value="TonB-dependent receptor, beta-barrel domain"/>
    <property type="match status" value="1"/>
</dbReference>
<keyword evidence="8 9" id="KW-0998">Cell outer membrane</keyword>
<dbReference type="PROSITE" id="PS52016">
    <property type="entry name" value="TONB_DEPENDENT_REC_3"/>
    <property type="match status" value="1"/>
</dbReference>
<keyword evidence="2 9" id="KW-0813">Transport</keyword>
<evidence type="ECO:0000313" key="15">
    <source>
        <dbReference type="EMBL" id="ORE87366.1"/>
    </source>
</evidence>
<dbReference type="InterPro" id="IPR037066">
    <property type="entry name" value="Plug_dom_sf"/>
</dbReference>
<feature type="domain" description="TonB-dependent receptor-like beta-barrel" evidence="13">
    <location>
        <begin position="542"/>
        <end position="968"/>
    </location>
</feature>
<keyword evidence="7 9" id="KW-0472">Membrane</keyword>
<protein>
    <submittedName>
        <fullName evidence="15">TonB-dependent receptor</fullName>
    </submittedName>
</protein>
<keyword evidence="5 12" id="KW-0732">Signal</keyword>
<dbReference type="OrthoDB" id="9815954at2"/>
<comment type="subcellular location">
    <subcellularLocation>
        <location evidence="1 9">Cell outer membrane</location>
        <topology evidence="1 9">Multi-pass membrane protein</topology>
    </subcellularLocation>
</comment>
<feature type="chain" id="PRO_5012847258" evidence="12">
    <location>
        <begin position="31"/>
        <end position="1013"/>
    </location>
</feature>
<organism evidence="15 16">
    <name type="scientific">Oceanococcus atlanticus</name>
    <dbReference type="NCBI Taxonomy" id="1317117"/>
    <lineage>
        <taxon>Bacteria</taxon>
        <taxon>Pseudomonadati</taxon>
        <taxon>Pseudomonadota</taxon>
        <taxon>Gammaproteobacteria</taxon>
        <taxon>Chromatiales</taxon>
        <taxon>Oceanococcaceae</taxon>
        <taxon>Oceanococcus</taxon>
    </lineage>
</organism>
<evidence type="ECO:0000256" key="8">
    <source>
        <dbReference type="ARBA" id="ARBA00023237"/>
    </source>
</evidence>
<evidence type="ECO:0000256" key="4">
    <source>
        <dbReference type="ARBA" id="ARBA00022692"/>
    </source>
</evidence>
<evidence type="ECO:0000256" key="7">
    <source>
        <dbReference type="ARBA" id="ARBA00023136"/>
    </source>
</evidence>
<dbReference type="Gene3D" id="2.170.130.10">
    <property type="entry name" value="TonB-dependent receptor, plug domain"/>
    <property type="match status" value="1"/>
</dbReference>
<dbReference type="InterPro" id="IPR000531">
    <property type="entry name" value="Beta-barrel_TonB"/>
</dbReference>
<dbReference type="Pfam" id="PF07715">
    <property type="entry name" value="Plug"/>
    <property type="match status" value="1"/>
</dbReference>
<dbReference type="SUPFAM" id="SSF56935">
    <property type="entry name" value="Porins"/>
    <property type="match status" value="1"/>
</dbReference>
<dbReference type="EMBL" id="AQQV01000002">
    <property type="protein sequence ID" value="ORE87366.1"/>
    <property type="molecule type" value="Genomic_DNA"/>
</dbReference>
<evidence type="ECO:0000256" key="3">
    <source>
        <dbReference type="ARBA" id="ARBA00022452"/>
    </source>
</evidence>
<evidence type="ECO:0000256" key="2">
    <source>
        <dbReference type="ARBA" id="ARBA00022448"/>
    </source>
</evidence>
<keyword evidence="4 9" id="KW-0812">Transmembrane</keyword>
<feature type="domain" description="TonB-dependent receptor plug" evidence="14">
    <location>
        <begin position="74"/>
        <end position="184"/>
    </location>
</feature>
<keyword evidence="15" id="KW-0675">Receptor</keyword>
<proteinExistence type="inferred from homology"/>
<reference evidence="15 16" key="1">
    <citation type="submission" date="2013-04" db="EMBL/GenBank/DDBJ databases">
        <title>Oceanococcus atlanticus 22II-S10r2 Genome Sequencing.</title>
        <authorList>
            <person name="Lai Q."/>
            <person name="Li G."/>
            <person name="Shao Z."/>
        </authorList>
    </citation>
    <scope>NUCLEOTIDE SEQUENCE [LARGE SCALE GENOMIC DNA]</scope>
    <source>
        <strain evidence="15 16">22II-S10r2</strain>
    </source>
</reference>
<feature type="signal peptide" evidence="12">
    <location>
        <begin position="1"/>
        <end position="30"/>
    </location>
</feature>
<evidence type="ECO:0000313" key="16">
    <source>
        <dbReference type="Proteomes" id="UP000192342"/>
    </source>
</evidence>
<dbReference type="AlphaFoldDB" id="A0A1Y1SEE2"/>
<dbReference type="RefSeq" id="WP_083561607.1">
    <property type="nucleotide sequence ID" value="NZ_AQQV01000002.1"/>
</dbReference>
<evidence type="ECO:0000256" key="1">
    <source>
        <dbReference type="ARBA" id="ARBA00004571"/>
    </source>
</evidence>
<evidence type="ECO:0000259" key="14">
    <source>
        <dbReference type="Pfam" id="PF07715"/>
    </source>
</evidence>
<evidence type="ECO:0000256" key="5">
    <source>
        <dbReference type="ARBA" id="ARBA00022729"/>
    </source>
</evidence>
<name>A0A1Y1SEE2_9GAMM</name>
<dbReference type="PANTHER" id="PTHR47234:SF2">
    <property type="entry name" value="TONB-DEPENDENT RECEPTOR"/>
    <property type="match status" value="1"/>
</dbReference>
<keyword evidence="16" id="KW-1185">Reference proteome</keyword>
<evidence type="ECO:0000256" key="9">
    <source>
        <dbReference type="PROSITE-ProRule" id="PRU01360"/>
    </source>
</evidence>
<gene>
    <name evidence="15" type="ORF">ATO7_10002</name>
</gene>
<dbReference type="InterPro" id="IPR039426">
    <property type="entry name" value="TonB-dep_rcpt-like"/>
</dbReference>
<evidence type="ECO:0000256" key="12">
    <source>
        <dbReference type="SAM" id="SignalP"/>
    </source>
</evidence>
<dbReference type="InterPro" id="IPR012910">
    <property type="entry name" value="Plug_dom"/>
</dbReference>
<dbReference type="InterPro" id="IPR010917">
    <property type="entry name" value="TonB_rcpt_CS"/>
</dbReference>
<accession>A0A1Y1SEE2</accession>
<dbReference type="GO" id="GO:0009279">
    <property type="term" value="C:cell outer membrane"/>
    <property type="evidence" value="ECO:0007669"/>
    <property type="project" value="UniProtKB-SubCell"/>
</dbReference>
<dbReference type="STRING" id="1317117.ATO7_10002"/>
<evidence type="ECO:0000256" key="6">
    <source>
        <dbReference type="ARBA" id="ARBA00023077"/>
    </source>
</evidence>
<dbReference type="PANTHER" id="PTHR47234">
    <property type="match status" value="1"/>
</dbReference>